<comment type="caution">
    <text evidence="6">The sequence shown here is derived from an EMBL/GenBank/DDBJ whole genome shotgun (WGS) entry which is preliminary data.</text>
</comment>
<name>A0A3R9T1D4_ACIBA</name>
<keyword evidence="1" id="KW-0436">Ligase</keyword>
<dbReference type="InterPro" id="IPR040707">
    <property type="entry name" value="FGAR-AT_N"/>
</dbReference>
<evidence type="ECO:0000313" key="7">
    <source>
        <dbReference type="Proteomes" id="UP000280073"/>
    </source>
</evidence>
<dbReference type="Pfam" id="PF18076">
    <property type="entry name" value="FGAR-AT_N"/>
    <property type="match status" value="1"/>
</dbReference>
<evidence type="ECO:0000256" key="4">
    <source>
        <dbReference type="ARBA" id="ARBA00022840"/>
    </source>
</evidence>
<feature type="non-terminal residue" evidence="6">
    <location>
        <position position="124"/>
    </location>
</feature>
<keyword evidence="4" id="KW-0067">ATP-binding</keyword>
<keyword evidence="3" id="KW-0658">Purine biosynthesis</keyword>
<evidence type="ECO:0000256" key="3">
    <source>
        <dbReference type="ARBA" id="ARBA00022755"/>
    </source>
</evidence>
<dbReference type="InterPro" id="IPR036604">
    <property type="entry name" value="PurS-like_sf"/>
</dbReference>
<proteinExistence type="predicted"/>
<dbReference type="GO" id="GO:0005524">
    <property type="term" value="F:ATP binding"/>
    <property type="evidence" value="ECO:0007669"/>
    <property type="project" value="UniProtKB-KW"/>
</dbReference>
<evidence type="ECO:0000313" key="6">
    <source>
        <dbReference type="EMBL" id="RSR21746.1"/>
    </source>
</evidence>
<evidence type="ECO:0000256" key="2">
    <source>
        <dbReference type="ARBA" id="ARBA00022741"/>
    </source>
</evidence>
<protein>
    <recommendedName>
        <fullName evidence="5">Phosphoribosylformylglycinamidine synthase N-terminal domain-containing protein</fullName>
    </recommendedName>
</protein>
<gene>
    <name evidence="6" type="ORF">EA686_27575</name>
</gene>
<sequence length="124" mass="13821">MFIVAGAAAHSSFKKAQLLTRLSSISSVQSFDSQWVYLFDQALNEQQHQSALQLLNDGESFELRQPASDEIQILVTPRVGTISPWSSKATDIFKNCNTPVHRLERGLLFTLKGVSEISNEVKQV</sequence>
<reference evidence="6 7" key="1">
    <citation type="submission" date="2018-10" db="EMBL/GenBank/DDBJ databases">
        <title>GWAS and RNA-Seq identify cryptic mechanisms of antimicrobial resistance in Acinetobacter baumannii.</title>
        <authorList>
            <person name="Sahl J.W."/>
        </authorList>
    </citation>
    <scope>NUCLEOTIDE SEQUENCE [LARGE SCALE GENOMIC DNA]</scope>
    <source>
        <strain evidence="6 7">TG28175</strain>
    </source>
</reference>
<keyword evidence="2" id="KW-0547">Nucleotide-binding</keyword>
<dbReference type="EMBL" id="RFDI01002362">
    <property type="protein sequence ID" value="RSR21746.1"/>
    <property type="molecule type" value="Genomic_DNA"/>
</dbReference>
<accession>A0A3R9T1D4</accession>
<dbReference type="GO" id="GO:0016874">
    <property type="term" value="F:ligase activity"/>
    <property type="evidence" value="ECO:0007669"/>
    <property type="project" value="UniProtKB-KW"/>
</dbReference>
<feature type="domain" description="Phosphoribosylformylglycinamidine synthase N-terminal" evidence="5">
    <location>
        <begin position="37"/>
        <end position="120"/>
    </location>
</feature>
<evidence type="ECO:0000259" key="5">
    <source>
        <dbReference type="Pfam" id="PF18076"/>
    </source>
</evidence>
<dbReference type="Proteomes" id="UP000280073">
    <property type="component" value="Unassembled WGS sequence"/>
</dbReference>
<dbReference type="RefSeq" id="WP_139321615.1">
    <property type="nucleotide sequence ID" value="NZ_MSMF01000790.1"/>
</dbReference>
<evidence type="ECO:0000256" key="1">
    <source>
        <dbReference type="ARBA" id="ARBA00022598"/>
    </source>
</evidence>
<organism evidence="6 7">
    <name type="scientific">Acinetobacter baumannii</name>
    <dbReference type="NCBI Taxonomy" id="470"/>
    <lineage>
        <taxon>Bacteria</taxon>
        <taxon>Pseudomonadati</taxon>
        <taxon>Pseudomonadota</taxon>
        <taxon>Gammaproteobacteria</taxon>
        <taxon>Moraxellales</taxon>
        <taxon>Moraxellaceae</taxon>
        <taxon>Acinetobacter</taxon>
        <taxon>Acinetobacter calcoaceticus/baumannii complex</taxon>
    </lineage>
</organism>
<dbReference type="SUPFAM" id="SSF82697">
    <property type="entry name" value="PurS-like"/>
    <property type="match status" value="1"/>
</dbReference>
<dbReference type="GO" id="GO:0006164">
    <property type="term" value="P:purine nucleotide biosynthetic process"/>
    <property type="evidence" value="ECO:0007669"/>
    <property type="project" value="UniProtKB-KW"/>
</dbReference>
<dbReference type="AlphaFoldDB" id="A0A3R9T1D4"/>